<dbReference type="InterPro" id="IPR003346">
    <property type="entry name" value="Transposase_20"/>
</dbReference>
<evidence type="ECO:0000256" key="1">
    <source>
        <dbReference type="SAM" id="MobiDB-lite"/>
    </source>
</evidence>
<proteinExistence type="predicted"/>
<feature type="compositionally biased region" description="Low complexity" evidence="1">
    <location>
        <begin position="278"/>
        <end position="289"/>
    </location>
</feature>
<sequence length="410" mass="45319">MRRDFTLPADSLLPGSCPPRRKMLCGRKFGHVGSGLGDHDVGSESTDAGDGADQIPEAAKGLHHHLDPLGECLDGAVCWSIKFRCMRPKRVMSGEPTVEGFGQLRDFSAQLLLGQSAINAVSFPPVRTTRSGDADWPRSSCAENPAADRSPLRSVHRSSRVFGRMHLNLIDQHTAAIEALTERIEVVMQPFRGFRDLICTIPGIGGFTADVVVAETGADMTKFPTAQHLASWRARPRQQRISRQGEIATHTAGTPTSKEHWVPRRCRSRTPATPTWRPVSPVAAAAPSAGQRRRATRTASRDLEHRHHQHRLPRSWRDYFTRLNPRKRDTTLFANSKPWLPRHPRPSVLTAHLPNAPHVNLLVRSKCDKNAFADPAPDHVPSSRCDPSIRFTTTPNPRVCLINGVSGVFG</sequence>
<name>A0ABN0QL42_MYCUL</name>
<protein>
    <submittedName>
        <fullName evidence="3">Transposase IS116/IS110/IS902 family protein</fullName>
    </submittedName>
</protein>
<keyword evidence="4" id="KW-1185">Reference proteome</keyword>
<feature type="region of interest" description="Disordered" evidence="1">
    <location>
        <begin position="130"/>
        <end position="152"/>
    </location>
</feature>
<feature type="region of interest" description="Disordered" evidence="1">
    <location>
        <begin position="252"/>
        <end position="311"/>
    </location>
</feature>
<dbReference type="Proteomes" id="UP000020681">
    <property type="component" value="Unassembled WGS sequence"/>
</dbReference>
<gene>
    <name evidence="3" type="ORF">I551_8177</name>
</gene>
<evidence type="ECO:0000313" key="4">
    <source>
        <dbReference type="Proteomes" id="UP000020681"/>
    </source>
</evidence>
<feature type="domain" description="Transposase IS116/IS110/IS902 C-terminal" evidence="2">
    <location>
        <begin position="196"/>
        <end position="232"/>
    </location>
</feature>
<reference evidence="3 4" key="1">
    <citation type="submission" date="2014-01" db="EMBL/GenBank/DDBJ databases">
        <authorList>
            <person name="Dobos K."/>
            <person name="Lenaerts A."/>
            <person name="Ordway D."/>
            <person name="DeGroote M.A."/>
            <person name="Parker T."/>
            <person name="Sizemore C."/>
            <person name="Tallon L.J."/>
            <person name="Sadzewicz L.K."/>
            <person name="Sengamalay N."/>
            <person name="Fraser C.M."/>
            <person name="Hine E."/>
            <person name="Shefchek K.A."/>
            <person name="Das S.P."/>
            <person name="Tettelin H."/>
        </authorList>
    </citation>
    <scope>NUCLEOTIDE SEQUENCE [LARGE SCALE GENOMIC DNA]</scope>
    <source>
        <strain evidence="3 4">Harvey</strain>
    </source>
</reference>
<organism evidence="3 4">
    <name type="scientific">Mycobacterium ulcerans str. Harvey</name>
    <dbReference type="NCBI Taxonomy" id="1299332"/>
    <lineage>
        <taxon>Bacteria</taxon>
        <taxon>Bacillati</taxon>
        <taxon>Actinomycetota</taxon>
        <taxon>Actinomycetes</taxon>
        <taxon>Mycobacteriales</taxon>
        <taxon>Mycobacteriaceae</taxon>
        <taxon>Mycobacterium</taxon>
        <taxon>Mycobacterium ulcerans group</taxon>
    </lineage>
</organism>
<accession>A0ABN0QL42</accession>
<comment type="caution">
    <text evidence="3">The sequence shown here is derived from an EMBL/GenBank/DDBJ whole genome shotgun (WGS) entry which is preliminary data.</text>
</comment>
<dbReference type="EMBL" id="JAOL01000193">
    <property type="protein sequence ID" value="EUA85382.1"/>
    <property type="molecule type" value="Genomic_DNA"/>
</dbReference>
<dbReference type="Pfam" id="PF02371">
    <property type="entry name" value="Transposase_20"/>
    <property type="match status" value="1"/>
</dbReference>
<evidence type="ECO:0000259" key="2">
    <source>
        <dbReference type="Pfam" id="PF02371"/>
    </source>
</evidence>
<evidence type="ECO:0000313" key="3">
    <source>
        <dbReference type="EMBL" id="EUA85382.1"/>
    </source>
</evidence>